<protein>
    <submittedName>
        <fullName evidence="1">Uncharacterized protein</fullName>
    </submittedName>
</protein>
<keyword evidence="2" id="KW-1185">Reference proteome</keyword>
<organism evidence="1 2">
    <name type="scientific">Virgibacillus salinus</name>
    <dbReference type="NCBI Taxonomy" id="553311"/>
    <lineage>
        <taxon>Bacteria</taxon>
        <taxon>Bacillati</taxon>
        <taxon>Bacillota</taxon>
        <taxon>Bacilli</taxon>
        <taxon>Bacillales</taxon>
        <taxon>Bacillaceae</taxon>
        <taxon>Virgibacillus</taxon>
    </lineage>
</organism>
<name>A0A1H1BTR3_9BACI</name>
<dbReference type="EMBL" id="FNKD01000002">
    <property type="protein sequence ID" value="SDQ55338.1"/>
    <property type="molecule type" value="Genomic_DNA"/>
</dbReference>
<accession>A0A1H1BTR3</accession>
<evidence type="ECO:0000313" key="2">
    <source>
        <dbReference type="Proteomes" id="UP000199444"/>
    </source>
</evidence>
<evidence type="ECO:0000313" key="1">
    <source>
        <dbReference type="EMBL" id="SDQ55338.1"/>
    </source>
</evidence>
<sequence>MAIIKDMNQKVHGIDKRKFRNSIGDLADQLRLIEQKITMGTDNSIDINYKEQQKEINRVYSSVQNITKSDNLLMSDYAPKAKKRLS</sequence>
<dbReference type="Proteomes" id="UP000199444">
    <property type="component" value="Unassembled WGS sequence"/>
</dbReference>
<dbReference type="RefSeq" id="WP_092492741.1">
    <property type="nucleotide sequence ID" value="NZ_FNKD01000002.1"/>
</dbReference>
<reference evidence="1 2" key="1">
    <citation type="submission" date="2016-10" db="EMBL/GenBank/DDBJ databases">
        <authorList>
            <person name="de Groot N.N."/>
        </authorList>
    </citation>
    <scope>NUCLEOTIDE SEQUENCE [LARGE SCALE GENOMIC DNA]</scope>
    <source>
        <strain evidence="1 2">CGMCC 1.10449</strain>
    </source>
</reference>
<gene>
    <name evidence="1" type="ORF">SAMN05216231_1908</name>
</gene>
<dbReference type="AlphaFoldDB" id="A0A1H1BTR3"/>
<proteinExistence type="predicted"/>
<dbReference type="STRING" id="553311.SAMN05216231_1908"/>